<dbReference type="EMBL" id="PYGK01000011">
    <property type="protein sequence ID" value="PSL26450.1"/>
    <property type="molecule type" value="Genomic_DNA"/>
</dbReference>
<sequence>MTARIDRETESFQNILQEELVNITNQYFDNERKAVLDERKQVEEAYNQKIAEYKRAINTLKENNAVEQFSALEKDLEMTVKEYEQSLKVFDDKLTEIAMLQTQVLAYMKISPAA</sequence>
<evidence type="ECO:0000313" key="2">
    <source>
        <dbReference type="Proteomes" id="UP000240978"/>
    </source>
</evidence>
<accession>A0A2P8FXK2</accession>
<gene>
    <name evidence="1" type="ORF">CLV42_111164</name>
</gene>
<comment type="caution">
    <text evidence="1">The sequence shown here is derived from an EMBL/GenBank/DDBJ whole genome shotgun (WGS) entry which is preliminary data.</text>
</comment>
<protein>
    <submittedName>
        <fullName evidence="1">Uncharacterized protein</fullName>
    </submittedName>
</protein>
<proteinExistence type="predicted"/>
<reference evidence="1 2" key="1">
    <citation type="submission" date="2018-03" db="EMBL/GenBank/DDBJ databases">
        <title>Genomic Encyclopedia of Archaeal and Bacterial Type Strains, Phase II (KMG-II): from individual species to whole genera.</title>
        <authorList>
            <person name="Goeker M."/>
        </authorList>
    </citation>
    <scope>NUCLEOTIDE SEQUENCE [LARGE SCALE GENOMIC DNA]</scope>
    <source>
        <strain evidence="1 2">DSM 18107</strain>
    </source>
</reference>
<evidence type="ECO:0000313" key="1">
    <source>
        <dbReference type="EMBL" id="PSL26450.1"/>
    </source>
</evidence>
<dbReference type="AlphaFoldDB" id="A0A2P8FXK2"/>
<organism evidence="1 2">
    <name type="scientific">Chitinophaga ginsengisoli</name>
    <dbReference type="NCBI Taxonomy" id="363837"/>
    <lineage>
        <taxon>Bacteria</taxon>
        <taxon>Pseudomonadati</taxon>
        <taxon>Bacteroidota</taxon>
        <taxon>Chitinophagia</taxon>
        <taxon>Chitinophagales</taxon>
        <taxon>Chitinophagaceae</taxon>
        <taxon>Chitinophaga</taxon>
    </lineage>
</organism>
<keyword evidence="2" id="KW-1185">Reference proteome</keyword>
<name>A0A2P8FXK2_9BACT</name>
<dbReference type="RefSeq" id="WP_106604405.1">
    <property type="nucleotide sequence ID" value="NZ_PYGK01000011.1"/>
</dbReference>
<dbReference type="Proteomes" id="UP000240978">
    <property type="component" value="Unassembled WGS sequence"/>
</dbReference>